<dbReference type="PATRIC" id="fig|206506.3.peg.1604"/>
<feature type="domain" description="Ketopantoate reductase C-terminal" evidence="12">
    <location>
        <begin position="180"/>
        <end position="301"/>
    </location>
</feature>
<dbReference type="EMBL" id="LBNE01000003">
    <property type="protein sequence ID" value="KKO72168.1"/>
    <property type="molecule type" value="Genomic_DNA"/>
</dbReference>
<dbReference type="FunFam" id="1.10.1040.10:FF:000017">
    <property type="entry name" value="2-dehydropantoate 2-reductase"/>
    <property type="match status" value="1"/>
</dbReference>
<dbReference type="RefSeq" id="WP_068369830.1">
    <property type="nucleotide sequence ID" value="NZ_LBNE01000003.1"/>
</dbReference>
<dbReference type="Gene3D" id="1.10.1040.10">
    <property type="entry name" value="N-(1-d-carboxylethyl)-l-norvaline Dehydrogenase, domain 2"/>
    <property type="match status" value="1"/>
</dbReference>
<evidence type="ECO:0000256" key="3">
    <source>
        <dbReference type="ARBA" id="ARBA00013014"/>
    </source>
</evidence>
<comment type="similarity">
    <text evidence="2 10">Belongs to the ketopantoate reductase family.</text>
</comment>
<protein>
    <recommendedName>
        <fullName evidence="4 10">2-dehydropantoate 2-reductase</fullName>
        <ecNumber evidence="3 10">1.1.1.169</ecNumber>
    </recommendedName>
    <alternativeName>
        <fullName evidence="8 10">Ketopantoate reductase</fullName>
    </alternativeName>
</protein>
<dbReference type="InterPro" id="IPR008927">
    <property type="entry name" value="6-PGluconate_DH-like_C_sf"/>
</dbReference>
<keyword evidence="14" id="KW-1185">Reference proteome</keyword>
<dbReference type="SUPFAM" id="SSF51735">
    <property type="entry name" value="NAD(P)-binding Rossmann-fold domains"/>
    <property type="match status" value="1"/>
</dbReference>
<evidence type="ECO:0000256" key="1">
    <source>
        <dbReference type="ARBA" id="ARBA00004994"/>
    </source>
</evidence>
<evidence type="ECO:0000256" key="9">
    <source>
        <dbReference type="ARBA" id="ARBA00048793"/>
    </source>
</evidence>
<dbReference type="InterPro" id="IPR003710">
    <property type="entry name" value="ApbA"/>
</dbReference>
<dbReference type="Pfam" id="PF02558">
    <property type="entry name" value="ApbA"/>
    <property type="match status" value="1"/>
</dbReference>
<dbReference type="Gene3D" id="3.40.50.720">
    <property type="entry name" value="NAD(P)-binding Rossmann-like Domain"/>
    <property type="match status" value="1"/>
</dbReference>
<proteinExistence type="inferred from homology"/>
<dbReference type="PANTHER" id="PTHR21708:SF26">
    <property type="entry name" value="2-DEHYDROPANTOATE 2-REDUCTASE"/>
    <property type="match status" value="1"/>
</dbReference>
<evidence type="ECO:0000259" key="11">
    <source>
        <dbReference type="Pfam" id="PF02558"/>
    </source>
</evidence>
<name>A0A171KTF1_9BURK</name>
<gene>
    <name evidence="13" type="ORF">AAV32_07500</name>
</gene>
<dbReference type="InterPro" id="IPR036291">
    <property type="entry name" value="NAD(P)-bd_dom_sf"/>
</dbReference>
<evidence type="ECO:0000313" key="13">
    <source>
        <dbReference type="EMBL" id="KKO72168.1"/>
    </source>
</evidence>
<comment type="pathway">
    <text evidence="1 10">Cofactor biosynthesis; (R)-pantothenate biosynthesis; (R)-pantoate from 3-methyl-2-oxobutanoate: step 2/2.</text>
</comment>
<dbReference type="Proteomes" id="UP000078084">
    <property type="component" value="Unassembled WGS sequence"/>
</dbReference>
<evidence type="ECO:0000256" key="2">
    <source>
        <dbReference type="ARBA" id="ARBA00007870"/>
    </source>
</evidence>
<dbReference type="InterPro" id="IPR013752">
    <property type="entry name" value="KPA_reductase"/>
</dbReference>
<dbReference type="GO" id="GO:0005737">
    <property type="term" value="C:cytoplasm"/>
    <property type="evidence" value="ECO:0007669"/>
    <property type="project" value="TreeGrafter"/>
</dbReference>
<dbReference type="Pfam" id="PF08546">
    <property type="entry name" value="ApbA_C"/>
    <property type="match status" value="1"/>
</dbReference>
<evidence type="ECO:0000256" key="4">
    <source>
        <dbReference type="ARBA" id="ARBA00019465"/>
    </source>
</evidence>
<evidence type="ECO:0000256" key="8">
    <source>
        <dbReference type="ARBA" id="ARBA00032024"/>
    </source>
</evidence>
<comment type="catalytic activity">
    <reaction evidence="9 10">
        <text>(R)-pantoate + NADP(+) = 2-dehydropantoate + NADPH + H(+)</text>
        <dbReference type="Rhea" id="RHEA:16233"/>
        <dbReference type="ChEBI" id="CHEBI:11561"/>
        <dbReference type="ChEBI" id="CHEBI:15378"/>
        <dbReference type="ChEBI" id="CHEBI:15980"/>
        <dbReference type="ChEBI" id="CHEBI:57783"/>
        <dbReference type="ChEBI" id="CHEBI:58349"/>
        <dbReference type="EC" id="1.1.1.169"/>
    </reaction>
</comment>
<evidence type="ECO:0000256" key="10">
    <source>
        <dbReference type="RuleBase" id="RU362068"/>
    </source>
</evidence>
<evidence type="ECO:0000256" key="5">
    <source>
        <dbReference type="ARBA" id="ARBA00022655"/>
    </source>
</evidence>
<dbReference type="GO" id="GO:0015940">
    <property type="term" value="P:pantothenate biosynthetic process"/>
    <property type="evidence" value="ECO:0007669"/>
    <property type="project" value="UniProtKB-UniPathway"/>
</dbReference>
<dbReference type="AlphaFoldDB" id="A0A171KTF1"/>
<reference evidence="13 14" key="1">
    <citation type="submission" date="2015-04" db="EMBL/GenBank/DDBJ databases">
        <title>Genome sequence of Kerstersia gyiorum CG1.</title>
        <authorList>
            <person name="Greninger A.L."/>
            <person name="Kozyreva V."/>
            <person name="Chaturvedi V."/>
        </authorList>
    </citation>
    <scope>NUCLEOTIDE SEQUENCE [LARGE SCALE GENOMIC DNA]</scope>
    <source>
        <strain evidence="13 14">CG1</strain>
    </source>
</reference>
<sequence length="310" mass="33569">MKIAIIGAGAMGSLFGGLLARTCQPILYDLNQAHVDAMRAHGLRMSFSGQDEIAEVTATSDPSAVPAMDAVILFVKSPHTRAALLDGLQRAITPDTQVISLQNGLGNIEVMRELLAPAQIVQGFSTLTSDLVGPGHIHVTCDLNLHTAMWPLTHQPDARLQELCQLMNQAGLQTVISDQVERDVWMKLLVNASLNSLCAITRQNVGHVVDHPGTRRILESIVYETADIANAKGLSISRQAALQHVLHVAEKTRGHIPSMATDVFNRRPTEIEAINGAIVRAGQALHIPAPATEWAAHLVRCLENYDHWAA</sequence>
<comment type="function">
    <text evidence="10">Catalyzes the NADPH-dependent reduction of ketopantoate into pantoic acid.</text>
</comment>
<evidence type="ECO:0000313" key="14">
    <source>
        <dbReference type="Proteomes" id="UP000078084"/>
    </source>
</evidence>
<dbReference type="InterPro" id="IPR013328">
    <property type="entry name" value="6PGD_dom2"/>
</dbReference>
<organism evidence="13 14">
    <name type="scientific">Kerstersia gyiorum</name>
    <dbReference type="NCBI Taxonomy" id="206506"/>
    <lineage>
        <taxon>Bacteria</taxon>
        <taxon>Pseudomonadati</taxon>
        <taxon>Pseudomonadota</taxon>
        <taxon>Betaproteobacteria</taxon>
        <taxon>Burkholderiales</taxon>
        <taxon>Alcaligenaceae</taxon>
        <taxon>Kerstersia</taxon>
    </lineage>
</organism>
<dbReference type="UniPathway" id="UPA00028">
    <property type="reaction ID" value="UER00004"/>
</dbReference>
<dbReference type="InterPro" id="IPR013332">
    <property type="entry name" value="KPR_N"/>
</dbReference>
<evidence type="ECO:0000256" key="7">
    <source>
        <dbReference type="ARBA" id="ARBA00023002"/>
    </source>
</evidence>
<dbReference type="PANTHER" id="PTHR21708">
    <property type="entry name" value="PROBABLE 2-DEHYDROPANTOATE 2-REDUCTASE"/>
    <property type="match status" value="1"/>
</dbReference>
<dbReference type="NCBIfam" id="TIGR00745">
    <property type="entry name" value="apbA_panE"/>
    <property type="match status" value="1"/>
</dbReference>
<dbReference type="STRING" id="206506.AAV32_07500"/>
<comment type="caution">
    <text evidence="13">The sequence shown here is derived from an EMBL/GenBank/DDBJ whole genome shotgun (WGS) entry which is preliminary data.</text>
</comment>
<dbReference type="GO" id="GO:0008677">
    <property type="term" value="F:2-dehydropantoate 2-reductase activity"/>
    <property type="evidence" value="ECO:0007669"/>
    <property type="project" value="UniProtKB-EC"/>
</dbReference>
<evidence type="ECO:0000259" key="12">
    <source>
        <dbReference type="Pfam" id="PF08546"/>
    </source>
</evidence>
<keyword evidence="5 10" id="KW-0566">Pantothenate biosynthesis</keyword>
<keyword evidence="7 10" id="KW-0560">Oxidoreductase</keyword>
<evidence type="ECO:0000256" key="6">
    <source>
        <dbReference type="ARBA" id="ARBA00022857"/>
    </source>
</evidence>
<dbReference type="InterPro" id="IPR051402">
    <property type="entry name" value="KPR-Related"/>
</dbReference>
<accession>A0A171KTF1</accession>
<dbReference type="SUPFAM" id="SSF48179">
    <property type="entry name" value="6-phosphogluconate dehydrogenase C-terminal domain-like"/>
    <property type="match status" value="1"/>
</dbReference>
<keyword evidence="6 10" id="KW-0521">NADP</keyword>
<feature type="domain" description="Ketopantoate reductase N-terminal" evidence="11">
    <location>
        <begin position="3"/>
        <end position="141"/>
    </location>
</feature>
<dbReference type="EC" id="1.1.1.169" evidence="3 10"/>